<feature type="compositionally biased region" description="Polar residues" evidence="2">
    <location>
        <begin position="136"/>
        <end position="152"/>
    </location>
</feature>
<evidence type="ECO:0000313" key="3">
    <source>
        <dbReference type="EMBL" id="KAK6355002.1"/>
    </source>
</evidence>
<comment type="caution">
    <text evidence="3">The sequence shown here is derived from an EMBL/GenBank/DDBJ whole genome shotgun (WGS) entry which is preliminary data.</text>
</comment>
<feature type="compositionally biased region" description="Basic and acidic residues" evidence="2">
    <location>
        <begin position="209"/>
        <end position="220"/>
    </location>
</feature>
<dbReference type="AlphaFoldDB" id="A0AAV9V8E0"/>
<feature type="compositionally biased region" description="Polar residues" evidence="2">
    <location>
        <begin position="1"/>
        <end position="21"/>
    </location>
</feature>
<evidence type="ECO:0000256" key="2">
    <source>
        <dbReference type="SAM" id="MobiDB-lite"/>
    </source>
</evidence>
<feature type="compositionally biased region" description="Low complexity" evidence="2">
    <location>
        <begin position="22"/>
        <end position="43"/>
    </location>
</feature>
<feature type="compositionally biased region" description="Basic and acidic residues" evidence="2">
    <location>
        <begin position="244"/>
        <end position="257"/>
    </location>
</feature>
<feature type="compositionally biased region" description="Polar residues" evidence="2">
    <location>
        <begin position="171"/>
        <end position="186"/>
    </location>
</feature>
<reference evidence="3 4" key="1">
    <citation type="submission" date="2019-10" db="EMBL/GenBank/DDBJ databases">
        <authorList>
            <person name="Palmer J.M."/>
        </authorList>
    </citation>
    <scope>NUCLEOTIDE SEQUENCE [LARGE SCALE GENOMIC DNA]</scope>
    <source>
        <strain evidence="3 4">TWF696</strain>
    </source>
</reference>
<feature type="compositionally biased region" description="Basic and acidic residues" evidence="2">
    <location>
        <begin position="297"/>
        <end position="306"/>
    </location>
</feature>
<evidence type="ECO:0000256" key="1">
    <source>
        <dbReference type="SAM" id="Coils"/>
    </source>
</evidence>
<organism evidence="3 4">
    <name type="scientific">Orbilia brochopaga</name>
    <dbReference type="NCBI Taxonomy" id="3140254"/>
    <lineage>
        <taxon>Eukaryota</taxon>
        <taxon>Fungi</taxon>
        <taxon>Dikarya</taxon>
        <taxon>Ascomycota</taxon>
        <taxon>Pezizomycotina</taxon>
        <taxon>Orbiliomycetes</taxon>
        <taxon>Orbiliales</taxon>
        <taxon>Orbiliaceae</taxon>
        <taxon>Orbilia</taxon>
    </lineage>
</organism>
<dbReference type="Proteomes" id="UP001375240">
    <property type="component" value="Unassembled WGS sequence"/>
</dbReference>
<feature type="region of interest" description="Disordered" evidence="2">
    <location>
        <begin position="1"/>
        <end position="384"/>
    </location>
</feature>
<dbReference type="Gene3D" id="1.10.287.1490">
    <property type="match status" value="1"/>
</dbReference>
<feature type="compositionally biased region" description="Low complexity" evidence="2">
    <location>
        <begin position="258"/>
        <end position="267"/>
    </location>
</feature>
<name>A0AAV9V8E0_9PEZI</name>
<feature type="compositionally biased region" description="Polar residues" evidence="2">
    <location>
        <begin position="268"/>
        <end position="288"/>
    </location>
</feature>
<feature type="compositionally biased region" description="Polar residues" evidence="2">
    <location>
        <begin position="109"/>
        <end position="119"/>
    </location>
</feature>
<proteinExistence type="predicted"/>
<feature type="coiled-coil region" evidence="1">
    <location>
        <begin position="538"/>
        <end position="659"/>
    </location>
</feature>
<dbReference type="PANTHER" id="PTHR45615:SF80">
    <property type="entry name" value="GRIP DOMAIN-CONTAINING PROTEIN"/>
    <property type="match status" value="1"/>
</dbReference>
<keyword evidence="1" id="KW-0175">Coiled coil</keyword>
<feature type="compositionally biased region" description="Low complexity" evidence="2">
    <location>
        <begin position="78"/>
        <end position="87"/>
    </location>
</feature>
<sequence>MDASSFNQPNTGLDVSMSTDAANSSMTSHSNGSSLSGPSSAANLKVGVPPVNLPNRGPNLKAEKPSHLSSSSHDAPRSRPTSSSGPPQFRHPDQGLHMTKPPPGLLTKPNYNTGTLNSKPQPPPRSLIDCYKQKRPTTSLGLPSGQNATEFRSGTFPLVRPGFPPKEAALENSSQHPLTQQTTNPQKDVEAAQARLEYRERSPVPSEVTIKEEAPTHRPDSPNYVPVLNFSDPDIIVLSDDDQENFKDNTRRTEKQQRQIPPSRIPQTSSSVQSIPRDPTTSTTSAHTFQIDPAESDGFRHNEIPRLESPSPRAATRRENRPQFVHPGMHRRSLPDEDEMDDDRYYEQSLRAAHHKESRRERDFEDYERPTTSHGRQYPPDRHMHAQDHGIIAPSKAARDYPPSLSRGRLAPSTPRITPATPSVNDIDIQTILGDKFRRAQVLEEELARMQSVFLDIDDKLTSISEKDQELASLRDRCRRFQDSLNDNKDKQLLMKDEIDKLRFQLHTAHDEIKRNKIEAEHRLSRAASKQEMSDKFIKQLRANNDSNKEQMLELQDEHKRIMNEVSNIYDERDNLKHRIRERDAEVEKIRWKLDEYRTMLQDQRAGYQDLREDCAKVDEAVITNRMLRANLDDAQQQLERERNMVASLEASLKDMTLEIEKVRHIVNNNHDNISERIRASIKAFEELLSNQEGNFAKSRDLLLKLQSNTEDPDSELFKALSSILTTTDSKWIDVKNGVSKLCQDQEEASRAYAEKFEKWKSVKESLTQQIETQAAQLKEQVATINNLEKHNLSLGAEVEKQKELNQCLVETKNEEQKLMQAKLAEVTHNYELSESNRREFVVRVSLLESSVNTLNGKLKAEREEAEAEKKSLKETTEKYREEITSLKAKYSDARDELAEIANLRQQLQKSKLTETELQKSLLEESQRTNAAAKSLVDLRQQLATKVGQMALKYA</sequence>
<dbReference type="PANTHER" id="PTHR45615">
    <property type="entry name" value="MYOSIN HEAVY CHAIN, NON-MUSCLE"/>
    <property type="match status" value="1"/>
</dbReference>
<feature type="coiled-coil region" evidence="1">
    <location>
        <begin position="852"/>
        <end position="921"/>
    </location>
</feature>
<protein>
    <submittedName>
        <fullName evidence="3">Uncharacterized protein</fullName>
    </submittedName>
</protein>
<accession>A0AAV9V8E0</accession>
<keyword evidence="4" id="KW-1185">Reference proteome</keyword>
<feature type="region of interest" description="Disordered" evidence="2">
    <location>
        <begin position="396"/>
        <end position="422"/>
    </location>
</feature>
<gene>
    <name evidence="3" type="ORF">TWF696_004129</name>
</gene>
<evidence type="ECO:0000313" key="4">
    <source>
        <dbReference type="Proteomes" id="UP001375240"/>
    </source>
</evidence>
<feature type="compositionally biased region" description="Basic and acidic residues" evidence="2">
    <location>
        <begin position="358"/>
        <end position="371"/>
    </location>
</feature>
<dbReference type="EMBL" id="JAVHNQ010000002">
    <property type="protein sequence ID" value="KAK6355002.1"/>
    <property type="molecule type" value="Genomic_DNA"/>
</dbReference>